<keyword evidence="9" id="KW-0325">Glycoprotein</keyword>
<organism evidence="13 14">
    <name type="scientific">Caenorhabditis angaria</name>
    <dbReference type="NCBI Taxonomy" id="860376"/>
    <lineage>
        <taxon>Eukaryota</taxon>
        <taxon>Metazoa</taxon>
        <taxon>Ecdysozoa</taxon>
        <taxon>Nematoda</taxon>
        <taxon>Chromadorea</taxon>
        <taxon>Rhabditida</taxon>
        <taxon>Rhabditina</taxon>
        <taxon>Rhabditomorpha</taxon>
        <taxon>Rhabditoidea</taxon>
        <taxon>Rhabditidae</taxon>
        <taxon>Peloderinae</taxon>
        <taxon>Caenorhabditis</taxon>
    </lineage>
</organism>
<dbReference type="OrthoDB" id="5835829at2759"/>
<evidence type="ECO:0000256" key="5">
    <source>
        <dbReference type="ARBA" id="ARBA00022692"/>
    </source>
</evidence>
<evidence type="ECO:0000256" key="4">
    <source>
        <dbReference type="ARBA" id="ARBA00022679"/>
    </source>
</evidence>
<feature type="chain" id="PRO_5040540301" description="UDP-glucuronosyltransferase" evidence="12">
    <location>
        <begin position="25"/>
        <end position="507"/>
    </location>
</feature>
<feature type="signal peptide" evidence="12">
    <location>
        <begin position="1"/>
        <end position="24"/>
    </location>
</feature>
<evidence type="ECO:0000256" key="1">
    <source>
        <dbReference type="ARBA" id="ARBA00004167"/>
    </source>
</evidence>
<evidence type="ECO:0000256" key="9">
    <source>
        <dbReference type="ARBA" id="ARBA00023180"/>
    </source>
</evidence>
<dbReference type="GO" id="GO:0015020">
    <property type="term" value="F:glucuronosyltransferase activity"/>
    <property type="evidence" value="ECO:0007669"/>
    <property type="project" value="UniProtKB-EC"/>
</dbReference>
<dbReference type="PANTHER" id="PTHR48043:SF62">
    <property type="entry name" value="GLUCURONOSYLTRANSFERASE"/>
    <property type="match status" value="1"/>
</dbReference>
<dbReference type="GO" id="GO:0016020">
    <property type="term" value="C:membrane"/>
    <property type="evidence" value="ECO:0007669"/>
    <property type="project" value="UniProtKB-SubCell"/>
</dbReference>
<dbReference type="Proteomes" id="UP001152747">
    <property type="component" value="Unassembled WGS sequence"/>
</dbReference>
<comment type="similarity">
    <text evidence="2 11">Belongs to the UDP-glycosyltransferase family.</text>
</comment>
<comment type="subcellular location">
    <subcellularLocation>
        <location evidence="1 12">Membrane</location>
        <topology evidence="1 12">Single-pass membrane protein</topology>
    </subcellularLocation>
</comment>
<dbReference type="InterPro" id="IPR002213">
    <property type="entry name" value="UDP_glucos_trans"/>
</dbReference>
<dbReference type="Gene3D" id="3.40.50.2000">
    <property type="entry name" value="Glycogen Phosphorylase B"/>
    <property type="match status" value="1"/>
</dbReference>
<keyword evidence="5 12" id="KW-0812">Transmembrane</keyword>
<sequence length="507" mass="58782">MTVFSFFIVSLLLFLQLFISFCDGGKLLLSVMDQGRSHATSFTPLMHRLQKDNHTTALQFAIFQEDIDFGMEERFINMSDFDNPFFSPNFARLAFDEEYNFIDQAKGMGCGSVTCGRILEHRRKEFFKLADEDWDFILTDSLFSACGYGLAKVTNKPHIMMHSTALESGLGTFKSYGANHALVVPNLLPYAFPNFNVSYFHHRALSAYDWMGQILFTVFFGDIAQKYALRSIIPFPWFSYYDYNRESVFSFTDMPEQLYQPFPRTNDYFAYGAYCKSISADLPTNIKNFIEDPKSKGTIIIAFGTFIDWRTAPRKKYEIFRNVVNKLSDYRVIWSMRGDRPEGLGEHVLTAAWIPQNALLLHNKTKLFVSHGGLKSVKETVCSATPTVFMPMFAEQMRNAWLVKEKGFGKIINKFYYTERSLETNVREILKNPYYQKSASKFKSIYLDQPIANLDEAAFKFKKLFDYNGKLPNYFYSRGLQLSYFTTLNLDLLFVIPMFLVYIVFKK</sequence>
<keyword evidence="6 12" id="KW-0732">Signal</keyword>
<dbReference type="InterPro" id="IPR035595">
    <property type="entry name" value="UDP_glycos_trans_CS"/>
</dbReference>
<evidence type="ECO:0000313" key="14">
    <source>
        <dbReference type="Proteomes" id="UP001152747"/>
    </source>
</evidence>
<keyword evidence="3 11" id="KW-0328">Glycosyltransferase</keyword>
<evidence type="ECO:0000256" key="7">
    <source>
        <dbReference type="ARBA" id="ARBA00022989"/>
    </source>
</evidence>
<keyword evidence="14" id="KW-1185">Reference proteome</keyword>
<name>A0A9P1IUW1_9PELO</name>
<keyword evidence="7 12" id="KW-1133">Transmembrane helix</keyword>
<dbReference type="EC" id="2.4.1.17" evidence="12"/>
<gene>
    <name evidence="13" type="ORF">CAMP_LOCUS14319</name>
</gene>
<evidence type="ECO:0000256" key="2">
    <source>
        <dbReference type="ARBA" id="ARBA00009995"/>
    </source>
</evidence>
<proteinExistence type="inferred from homology"/>
<protein>
    <recommendedName>
        <fullName evidence="12">UDP-glucuronosyltransferase</fullName>
        <ecNumber evidence="12">2.4.1.17</ecNumber>
    </recommendedName>
</protein>
<keyword evidence="8 12" id="KW-0472">Membrane</keyword>
<evidence type="ECO:0000256" key="10">
    <source>
        <dbReference type="ARBA" id="ARBA00047475"/>
    </source>
</evidence>
<dbReference type="InterPro" id="IPR050271">
    <property type="entry name" value="UDP-glycosyltransferase"/>
</dbReference>
<evidence type="ECO:0000313" key="13">
    <source>
        <dbReference type="EMBL" id="CAI5451682.1"/>
    </source>
</evidence>
<keyword evidence="4 11" id="KW-0808">Transferase</keyword>
<evidence type="ECO:0000256" key="12">
    <source>
        <dbReference type="RuleBase" id="RU362059"/>
    </source>
</evidence>
<dbReference type="EMBL" id="CANHGI010000005">
    <property type="protein sequence ID" value="CAI5451682.1"/>
    <property type="molecule type" value="Genomic_DNA"/>
</dbReference>
<reference evidence="13" key="1">
    <citation type="submission" date="2022-11" db="EMBL/GenBank/DDBJ databases">
        <authorList>
            <person name="Kikuchi T."/>
        </authorList>
    </citation>
    <scope>NUCLEOTIDE SEQUENCE</scope>
    <source>
        <strain evidence="13">PS1010</strain>
    </source>
</reference>
<comment type="caution">
    <text evidence="13">The sequence shown here is derived from an EMBL/GenBank/DDBJ whole genome shotgun (WGS) entry which is preliminary data.</text>
</comment>
<feature type="transmembrane region" description="Helical" evidence="12">
    <location>
        <begin position="482"/>
        <end position="505"/>
    </location>
</feature>
<dbReference type="CDD" id="cd03784">
    <property type="entry name" value="GT1_Gtf-like"/>
    <property type="match status" value="1"/>
</dbReference>
<accession>A0A9P1IUW1</accession>
<dbReference type="FunFam" id="3.40.50.2000:FF:000118">
    <property type="entry name" value="UDP-glucuronosyltransferase"/>
    <property type="match status" value="1"/>
</dbReference>
<evidence type="ECO:0000256" key="3">
    <source>
        <dbReference type="ARBA" id="ARBA00022676"/>
    </source>
</evidence>
<dbReference type="PANTHER" id="PTHR48043">
    <property type="entry name" value="EG:EG0003.4 PROTEIN-RELATED"/>
    <property type="match status" value="1"/>
</dbReference>
<dbReference type="AlphaFoldDB" id="A0A9P1IUW1"/>
<comment type="catalytic activity">
    <reaction evidence="10 12">
        <text>glucuronate acceptor + UDP-alpha-D-glucuronate = acceptor beta-D-glucuronoside + UDP + H(+)</text>
        <dbReference type="Rhea" id="RHEA:21032"/>
        <dbReference type="ChEBI" id="CHEBI:15378"/>
        <dbReference type="ChEBI" id="CHEBI:58052"/>
        <dbReference type="ChEBI" id="CHEBI:58223"/>
        <dbReference type="ChEBI" id="CHEBI:132367"/>
        <dbReference type="ChEBI" id="CHEBI:132368"/>
        <dbReference type="EC" id="2.4.1.17"/>
    </reaction>
</comment>
<dbReference type="PROSITE" id="PS00375">
    <property type="entry name" value="UDPGT"/>
    <property type="match status" value="1"/>
</dbReference>
<dbReference type="Pfam" id="PF00201">
    <property type="entry name" value="UDPGT"/>
    <property type="match status" value="1"/>
</dbReference>
<evidence type="ECO:0000256" key="11">
    <source>
        <dbReference type="RuleBase" id="RU003718"/>
    </source>
</evidence>
<evidence type="ECO:0000256" key="6">
    <source>
        <dbReference type="ARBA" id="ARBA00022729"/>
    </source>
</evidence>
<dbReference type="SUPFAM" id="SSF53756">
    <property type="entry name" value="UDP-Glycosyltransferase/glycogen phosphorylase"/>
    <property type="match status" value="1"/>
</dbReference>
<evidence type="ECO:0000256" key="8">
    <source>
        <dbReference type="ARBA" id="ARBA00023136"/>
    </source>
</evidence>